<dbReference type="InterPro" id="IPR050796">
    <property type="entry name" value="SCF_F-box_component"/>
</dbReference>
<organism evidence="3">
    <name type="scientific">Petunia hybrida</name>
    <name type="common">Petunia</name>
    <dbReference type="NCBI Taxonomy" id="4102"/>
    <lineage>
        <taxon>Eukaryota</taxon>
        <taxon>Viridiplantae</taxon>
        <taxon>Streptophyta</taxon>
        <taxon>Embryophyta</taxon>
        <taxon>Tracheophyta</taxon>
        <taxon>Spermatophyta</taxon>
        <taxon>Magnoliopsida</taxon>
        <taxon>eudicotyledons</taxon>
        <taxon>Gunneridae</taxon>
        <taxon>Pentapetalae</taxon>
        <taxon>asterids</taxon>
        <taxon>lamiids</taxon>
        <taxon>Solanales</taxon>
        <taxon>Solanaceae</taxon>
        <taxon>Petunioideae</taxon>
        <taxon>Petunia</taxon>
    </lineage>
</organism>
<dbReference type="InterPro" id="IPR036047">
    <property type="entry name" value="F-box-like_dom_sf"/>
</dbReference>
<dbReference type="PANTHER" id="PTHR31672:SF13">
    <property type="entry name" value="F-BOX PROTEIN CPR30-LIKE"/>
    <property type="match status" value="1"/>
</dbReference>
<dbReference type="InterPro" id="IPR006527">
    <property type="entry name" value="F-box-assoc_dom_typ1"/>
</dbReference>
<dbReference type="SUPFAM" id="SSF81383">
    <property type="entry name" value="F-box domain"/>
    <property type="match status" value="1"/>
</dbReference>
<reference evidence="3" key="1">
    <citation type="journal article" date="2015" name="Nat. Plants">
        <title>Gene duplication and genetic exchange drive the evolution of S-RNase-based self-incompatibility in Petunia.</title>
        <authorList>
            <person name="Kubo K."/>
            <person name="Paape T."/>
            <person name="Hatakeyama M."/>
            <person name="Entani T."/>
            <person name="Takara A."/>
            <person name="Kajihara K."/>
            <person name="Tsukahara M."/>
            <person name="Shimizu-Inatsugi R."/>
            <person name="Shimizu K.K."/>
            <person name="Takayama S."/>
        </authorList>
    </citation>
    <scope>NUCLEOTIDE SEQUENCE</scope>
</reference>
<accession>A0A140JNM5</accession>
<name>A0A140JNM5_PETHY</name>
<evidence type="ECO:0000313" key="3">
    <source>
        <dbReference type="EMBL" id="BAQ18978.1"/>
    </source>
</evidence>
<dbReference type="InterPro" id="IPR017451">
    <property type="entry name" value="F-box-assoc_interact_dom"/>
</dbReference>
<gene>
    <name evidence="3" type="primary">S11-FBX1</name>
</gene>
<dbReference type="PANTHER" id="PTHR31672">
    <property type="entry name" value="BNACNNG10540D PROTEIN"/>
    <property type="match status" value="1"/>
</dbReference>
<sequence>MADRITKRLTQDVIVHILIRLAVKPLMRLKCVSKSCYTLIKSSTFLNLHIHRKTTSKDELILFKRSFKQNTGQYTTILSFLSGDDDDYLNSIFPDLDVTHLTSIHHYNNDQLVGPCHGLIALMDSHITILFNPSTRIYKLLPPNPFGCQKGFFDSTEAVGFGFDSIANDYKVVRISIIYIVNDGYPDEHERKVQIYNLSNDYWREIDHAGQQLTTFFIDQCSQMFYKGTCHWIASQDIDAFLVLCFDMSTEIFRSFKIPETCHYSDGPCCRLVLLHDSLTLIYYPYPEPVIPLEKEMLNVWVMRDYSTYESWIKKYTITGLPIETPLAVWKNCLLLFQNRSGCLMSYNLESNEVKELNYHGYPQSLRVAVYKDSLASIPRETEQVHKF</sequence>
<dbReference type="Pfam" id="PF00646">
    <property type="entry name" value="F-box"/>
    <property type="match status" value="1"/>
</dbReference>
<feature type="domain" description="F-box associated beta-propeller type 1" evidence="2">
    <location>
        <begin position="113"/>
        <end position="378"/>
    </location>
</feature>
<dbReference type="EMBL" id="AB933024">
    <property type="protein sequence ID" value="BAQ18978.1"/>
    <property type="molecule type" value="Genomic_DNA"/>
</dbReference>
<feature type="domain" description="F-box" evidence="1">
    <location>
        <begin position="8"/>
        <end position="46"/>
    </location>
</feature>
<dbReference type="Pfam" id="PF07734">
    <property type="entry name" value="FBA_1"/>
    <property type="match status" value="1"/>
</dbReference>
<protein>
    <submittedName>
        <fullName evidence="3">S11-locus linked F-box protein 1</fullName>
    </submittedName>
</protein>
<dbReference type="NCBIfam" id="TIGR01640">
    <property type="entry name" value="F_box_assoc_1"/>
    <property type="match status" value="1"/>
</dbReference>
<dbReference type="InterPro" id="IPR001810">
    <property type="entry name" value="F-box_dom"/>
</dbReference>
<dbReference type="AlphaFoldDB" id="A0A140JNM5"/>
<evidence type="ECO:0000259" key="1">
    <source>
        <dbReference type="Pfam" id="PF00646"/>
    </source>
</evidence>
<evidence type="ECO:0000259" key="2">
    <source>
        <dbReference type="Pfam" id="PF07734"/>
    </source>
</evidence>
<proteinExistence type="predicted"/>